<feature type="transmembrane region" description="Helical" evidence="1">
    <location>
        <begin position="6"/>
        <end position="25"/>
    </location>
</feature>
<proteinExistence type="predicted"/>
<keyword evidence="3" id="KW-1185">Reference proteome</keyword>
<feature type="transmembrane region" description="Helical" evidence="1">
    <location>
        <begin position="88"/>
        <end position="107"/>
    </location>
</feature>
<reference evidence="2" key="2">
    <citation type="submission" date="2020-09" db="EMBL/GenBank/DDBJ databases">
        <authorList>
            <person name="Sun Q."/>
            <person name="Kim S."/>
        </authorList>
    </citation>
    <scope>NUCLEOTIDE SEQUENCE</scope>
    <source>
        <strain evidence="2">KCTC 12988</strain>
    </source>
</reference>
<dbReference type="Proteomes" id="UP000644507">
    <property type="component" value="Unassembled WGS sequence"/>
</dbReference>
<feature type="transmembrane region" description="Helical" evidence="1">
    <location>
        <begin position="37"/>
        <end position="55"/>
    </location>
</feature>
<evidence type="ECO:0000256" key="1">
    <source>
        <dbReference type="SAM" id="Phobius"/>
    </source>
</evidence>
<dbReference type="RefSeq" id="WP_189568181.1">
    <property type="nucleotide sequence ID" value="NZ_BMXI01000004.1"/>
</dbReference>
<protein>
    <submittedName>
        <fullName evidence="2">Uncharacterized protein</fullName>
    </submittedName>
</protein>
<keyword evidence="1" id="KW-0472">Membrane</keyword>
<name>A0A918TJ70_9BACT</name>
<feature type="transmembrane region" description="Helical" evidence="1">
    <location>
        <begin position="61"/>
        <end position="81"/>
    </location>
</feature>
<evidence type="ECO:0000313" key="2">
    <source>
        <dbReference type="EMBL" id="GHC47379.1"/>
    </source>
</evidence>
<organism evidence="2 3">
    <name type="scientific">Roseibacillus persicicus</name>
    <dbReference type="NCBI Taxonomy" id="454148"/>
    <lineage>
        <taxon>Bacteria</taxon>
        <taxon>Pseudomonadati</taxon>
        <taxon>Verrucomicrobiota</taxon>
        <taxon>Verrucomicrobiia</taxon>
        <taxon>Verrucomicrobiales</taxon>
        <taxon>Verrucomicrobiaceae</taxon>
        <taxon>Roseibacillus</taxon>
    </lineage>
</organism>
<gene>
    <name evidence="2" type="ORF">GCM10007100_11350</name>
</gene>
<evidence type="ECO:0000313" key="3">
    <source>
        <dbReference type="Proteomes" id="UP000644507"/>
    </source>
</evidence>
<comment type="caution">
    <text evidence="2">The sequence shown here is derived from an EMBL/GenBank/DDBJ whole genome shotgun (WGS) entry which is preliminary data.</text>
</comment>
<keyword evidence="1" id="KW-1133">Transmembrane helix</keyword>
<sequence>MFLTFKLIHLVGVMCIFLSLGLAIADTQGRWKKATGMIHGIALVLMLITGFGMLQKPPMDQFWWMAKIVIWLGFGASLTLARKKFLPPVGVGAGVIVLGLIAAYLGVMKPF</sequence>
<accession>A0A918TJ70</accession>
<keyword evidence="1" id="KW-0812">Transmembrane</keyword>
<dbReference type="EMBL" id="BMXI01000004">
    <property type="protein sequence ID" value="GHC47379.1"/>
    <property type="molecule type" value="Genomic_DNA"/>
</dbReference>
<dbReference type="AlphaFoldDB" id="A0A918TJ70"/>
<reference evidence="2" key="1">
    <citation type="journal article" date="2014" name="Int. J. Syst. Evol. Microbiol.">
        <title>Complete genome sequence of Corynebacterium casei LMG S-19264T (=DSM 44701T), isolated from a smear-ripened cheese.</title>
        <authorList>
            <consortium name="US DOE Joint Genome Institute (JGI-PGF)"/>
            <person name="Walter F."/>
            <person name="Albersmeier A."/>
            <person name="Kalinowski J."/>
            <person name="Ruckert C."/>
        </authorList>
    </citation>
    <scope>NUCLEOTIDE SEQUENCE</scope>
    <source>
        <strain evidence="2">KCTC 12988</strain>
    </source>
</reference>